<sequence>MRDYVTYYDEREHIACTSRFVETRESIDRFNGALYGAIMADAYAVGYEDKPNFKEYRIEKNYKVRKIARRQTFASNLLGGGRFHLKPGQVHYHSEWALVQHHALLNRKEFDEEEVAMEYALWARSNPPGMPDHIKRVLDVGDNCFDRKKFAKRMRRNAKNFNSNRVDIEVLIRQIPLAQMYRLSDIYTLMHLSERDTKLTHRHPMMIDAAKMFVIAIQMLLIGRDVSTVMNSIHAISRELNIHPLVHYLIDICANSYQYDFKNLPEEYKDDQPENLEKFGFEFHCAFIAIHYGHSYNPLDSIERAIKRSEDSPSLRTSLTGALAGAFHGISKLSGKWYVRMKRAPIRNRRVKALEFLRGETGARLSHRLRLCSARHWLQQSLRRQKMPIPEHFKIPYTFFNRDEQTYDDAEMPYPRNYVRYKFRPRYIRDDDDYAEPPPKPLIVHVYRTERDKAYARGEGGKWNA</sequence>
<evidence type="ECO:0000256" key="7">
    <source>
        <dbReference type="ARBA" id="ARBA00042722"/>
    </source>
</evidence>
<dbReference type="Pfam" id="PF03747">
    <property type="entry name" value="ADP_ribosyl_GH"/>
    <property type="match status" value="1"/>
</dbReference>
<dbReference type="WBParaSite" id="Pan_g22987.t1">
    <property type="protein sequence ID" value="Pan_g22987.t1"/>
    <property type="gene ID" value="Pan_g22987"/>
</dbReference>
<reference evidence="14" key="2">
    <citation type="submission" date="2020-10" db="UniProtKB">
        <authorList>
            <consortium name="WormBaseParasite"/>
        </authorList>
    </citation>
    <scope>IDENTIFICATION</scope>
</reference>
<protein>
    <recommendedName>
        <fullName evidence="4">ADP-ribosylhydrolase ARH3</fullName>
        <ecNumber evidence="2">3.2.1.143</ecNumber>
    </recommendedName>
    <alternativeName>
        <fullName evidence="5">ADP-ribose glycohydrolase ARH3</fullName>
    </alternativeName>
    <alternativeName>
        <fullName evidence="6">ADP-ribosylhydrolase 3</fullName>
    </alternativeName>
    <alternativeName>
        <fullName evidence="9">O-acetyl-ADP-ribose deacetylase ARH3</fullName>
    </alternativeName>
    <alternativeName>
        <fullName evidence="10">Poly(ADP-ribose) glycohydrolase ARH3</fullName>
    </alternativeName>
    <alternativeName>
        <fullName evidence="8">[Protein ADP-ribosylarginine] hydrolase-like protein 2</fullName>
    </alternativeName>
    <alternativeName>
        <fullName evidence="7">[Protein ADP-ribosylserine] hydrolase</fullName>
    </alternativeName>
</protein>
<evidence type="ECO:0000256" key="1">
    <source>
        <dbReference type="ARBA" id="ARBA00010702"/>
    </source>
</evidence>
<evidence type="ECO:0000256" key="12">
    <source>
        <dbReference type="PIRSR" id="PIRSR605502-1"/>
    </source>
</evidence>
<dbReference type="InterPro" id="IPR005502">
    <property type="entry name" value="Ribosyl_crysJ1"/>
</dbReference>
<reference evidence="13" key="1">
    <citation type="journal article" date="2013" name="Genetics">
        <title>The draft genome and transcriptome of Panagrellus redivivus are shaped by the harsh demands of a free-living lifestyle.</title>
        <authorList>
            <person name="Srinivasan J."/>
            <person name="Dillman A.R."/>
            <person name="Macchietto M.G."/>
            <person name="Heikkinen L."/>
            <person name="Lakso M."/>
            <person name="Fracchia K.M."/>
            <person name="Antoshechkin I."/>
            <person name="Mortazavi A."/>
            <person name="Wong G."/>
            <person name="Sternberg P.W."/>
        </authorList>
    </citation>
    <scope>NUCLEOTIDE SEQUENCE [LARGE SCALE GENOMIC DNA]</scope>
    <source>
        <strain evidence="13">MT8872</strain>
    </source>
</reference>
<accession>A0A7E4VNI8</accession>
<comment type="similarity">
    <text evidence="1">Belongs to the ADP-ribosylglycohydrolase family.</text>
</comment>
<keyword evidence="3" id="KW-0378">Hydrolase</keyword>
<organism evidence="13 14">
    <name type="scientific">Panagrellus redivivus</name>
    <name type="common">Microworm</name>
    <dbReference type="NCBI Taxonomy" id="6233"/>
    <lineage>
        <taxon>Eukaryota</taxon>
        <taxon>Metazoa</taxon>
        <taxon>Ecdysozoa</taxon>
        <taxon>Nematoda</taxon>
        <taxon>Chromadorea</taxon>
        <taxon>Rhabditida</taxon>
        <taxon>Tylenchina</taxon>
        <taxon>Panagrolaimomorpha</taxon>
        <taxon>Panagrolaimoidea</taxon>
        <taxon>Panagrolaimidae</taxon>
        <taxon>Panagrellus</taxon>
    </lineage>
</organism>
<evidence type="ECO:0000313" key="13">
    <source>
        <dbReference type="Proteomes" id="UP000492821"/>
    </source>
</evidence>
<keyword evidence="12" id="KW-0479">Metal-binding</keyword>
<dbReference type="InterPro" id="IPR036705">
    <property type="entry name" value="Ribosyl_crysJ1_sf"/>
</dbReference>
<dbReference type="EC" id="3.2.1.143" evidence="2"/>
<dbReference type="InterPro" id="IPR050792">
    <property type="entry name" value="ADP-ribosylglycohydrolase"/>
</dbReference>
<dbReference type="Gene3D" id="1.10.4080.10">
    <property type="entry name" value="ADP-ribosylation/Crystallin J1"/>
    <property type="match status" value="1"/>
</dbReference>
<proteinExistence type="inferred from homology"/>
<dbReference type="GO" id="GO:0046872">
    <property type="term" value="F:metal ion binding"/>
    <property type="evidence" value="ECO:0007669"/>
    <property type="project" value="UniProtKB-KW"/>
</dbReference>
<evidence type="ECO:0000256" key="10">
    <source>
        <dbReference type="ARBA" id="ARBA00043193"/>
    </source>
</evidence>
<dbReference type="PANTHER" id="PTHR16222:SF24">
    <property type="entry name" value="ADP-RIBOSYLHYDROLASE ARH3"/>
    <property type="match status" value="1"/>
</dbReference>
<dbReference type="PANTHER" id="PTHR16222">
    <property type="entry name" value="ADP-RIBOSYLGLYCOHYDROLASE"/>
    <property type="match status" value="1"/>
</dbReference>
<dbReference type="AlphaFoldDB" id="A0A7E4VNI8"/>
<name>A0A7E4VNI8_PANRE</name>
<evidence type="ECO:0000313" key="14">
    <source>
        <dbReference type="WBParaSite" id="Pan_g22987.t1"/>
    </source>
</evidence>
<dbReference type="Proteomes" id="UP000492821">
    <property type="component" value="Unassembled WGS sequence"/>
</dbReference>
<dbReference type="SUPFAM" id="SSF101478">
    <property type="entry name" value="ADP-ribosylglycohydrolase"/>
    <property type="match status" value="1"/>
</dbReference>
<keyword evidence="13" id="KW-1185">Reference proteome</keyword>
<evidence type="ECO:0000256" key="2">
    <source>
        <dbReference type="ARBA" id="ARBA00012255"/>
    </source>
</evidence>
<feature type="binding site" evidence="12">
    <location>
        <position position="314"/>
    </location>
    <ligand>
        <name>Mg(2+)</name>
        <dbReference type="ChEBI" id="CHEBI:18420"/>
        <label>1</label>
    </ligand>
</feature>
<evidence type="ECO:0000256" key="9">
    <source>
        <dbReference type="ARBA" id="ARBA00043187"/>
    </source>
</evidence>
<comment type="catalytic activity">
    <reaction evidence="11">
        <text>alpha-NAD(+) + H2O = ADP-D-ribose + nicotinamide + H(+)</text>
        <dbReference type="Rhea" id="RHEA:68792"/>
        <dbReference type="ChEBI" id="CHEBI:15377"/>
        <dbReference type="ChEBI" id="CHEBI:15378"/>
        <dbReference type="ChEBI" id="CHEBI:17154"/>
        <dbReference type="ChEBI" id="CHEBI:57967"/>
        <dbReference type="ChEBI" id="CHEBI:77017"/>
    </reaction>
</comment>
<feature type="binding site" evidence="12">
    <location>
        <position position="311"/>
    </location>
    <ligand>
        <name>Mg(2+)</name>
        <dbReference type="ChEBI" id="CHEBI:18420"/>
        <label>1</label>
    </ligand>
</feature>
<evidence type="ECO:0000256" key="6">
    <source>
        <dbReference type="ARBA" id="ARBA00042471"/>
    </source>
</evidence>
<dbReference type="GO" id="GO:0004649">
    <property type="term" value="F:poly(ADP-ribose) glycohydrolase activity"/>
    <property type="evidence" value="ECO:0007669"/>
    <property type="project" value="UniProtKB-EC"/>
</dbReference>
<evidence type="ECO:0000256" key="11">
    <source>
        <dbReference type="ARBA" id="ARBA00049015"/>
    </source>
</evidence>
<evidence type="ECO:0000256" key="8">
    <source>
        <dbReference type="ARBA" id="ARBA00042850"/>
    </source>
</evidence>
<comment type="cofactor">
    <cofactor evidence="12">
        <name>Mg(2+)</name>
        <dbReference type="ChEBI" id="CHEBI:18420"/>
    </cofactor>
    <text evidence="12">Binds 2 magnesium ions per subunit.</text>
</comment>
<keyword evidence="12" id="KW-0460">Magnesium</keyword>
<evidence type="ECO:0000256" key="5">
    <source>
        <dbReference type="ARBA" id="ARBA00042398"/>
    </source>
</evidence>
<evidence type="ECO:0000256" key="4">
    <source>
        <dbReference type="ARBA" id="ARBA00041057"/>
    </source>
</evidence>
<evidence type="ECO:0000256" key="3">
    <source>
        <dbReference type="ARBA" id="ARBA00022801"/>
    </source>
</evidence>